<feature type="domain" description="DUF6593" evidence="1">
    <location>
        <begin position="18"/>
        <end position="174"/>
    </location>
</feature>
<dbReference type="AlphaFoldDB" id="A0A164Z3F5"/>
<name>A0A164Z3F5_9AGAM</name>
<dbReference type="OrthoDB" id="3332782at2759"/>
<gene>
    <name evidence="2" type="ORF">SISNIDRAFT_187983</name>
</gene>
<reference evidence="2 3" key="1">
    <citation type="journal article" date="2016" name="Mol. Biol. Evol.">
        <title>Comparative Genomics of Early-Diverging Mushroom-Forming Fungi Provides Insights into the Origins of Lignocellulose Decay Capabilities.</title>
        <authorList>
            <person name="Nagy L.G."/>
            <person name="Riley R."/>
            <person name="Tritt A."/>
            <person name="Adam C."/>
            <person name="Daum C."/>
            <person name="Floudas D."/>
            <person name="Sun H."/>
            <person name="Yadav J.S."/>
            <person name="Pangilinan J."/>
            <person name="Larsson K.H."/>
            <person name="Matsuura K."/>
            <person name="Barry K."/>
            <person name="Labutti K."/>
            <person name="Kuo R."/>
            <person name="Ohm R.A."/>
            <person name="Bhattacharya S.S."/>
            <person name="Shirouzu T."/>
            <person name="Yoshinaga Y."/>
            <person name="Martin F.M."/>
            <person name="Grigoriev I.V."/>
            <person name="Hibbett D.S."/>
        </authorList>
    </citation>
    <scope>NUCLEOTIDE SEQUENCE [LARGE SCALE GENOMIC DNA]</scope>
    <source>
        <strain evidence="2 3">HHB9708</strain>
    </source>
</reference>
<sequence length="183" mass="20573">MSHANSNNVQVLSWTHHDPRDSVVFNAWGLMYQFKTETAANGQITTTLWRTIRANREDRVGKLEWGANGSLGRAIVGKNTTPMSDMCRLQGQGNFVRSFNGPDGYTYTWRPQPSSYDTLLQDSNGVTIAFFRPIRPSRCAYGDVYCELHFLGSAGNGTVTHPPMMDMVLITSMIYRYVTAHNL</sequence>
<dbReference type="Proteomes" id="UP000076722">
    <property type="component" value="Unassembled WGS sequence"/>
</dbReference>
<evidence type="ECO:0000313" key="2">
    <source>
        <dbReference type="EMBL" id="KZS97504.1"/>
    </source>
</evidence>
<organism evidence="2 3">
    <name type="scientific">Sistotremastrum niveocremeum HHB9708</name>
    <dbReference type="NCBI Taxonomy" id="1314777"/>
    <lineage>
        <taxon>Eukaryota</taxon>
        <taxon>Fungi</taxon>
        <taxon>Dikarya</taxon>
        <taxon>Basidiomycota</taxon>
        <taxon>Agaricomycotina</taxon>
        <taxon>Agaricomycetes</taxon>
        <taxon>Sistotremastrales</taxon>
        <taxon>Sistotremastraceae</taxon>
        <taxon>Sertulicium</taxon>
        <taxon>Sertulicium niveocremeum</taxon>
    </lineage>
</organism>
<dbReference type="STRING" id="1314777.A0A164Z3F5"/>
<keyword evidence="3" id="KW-1185">Reference proteome</keyword>
<dbReference type="InterPro" id="IPR046528">
    <property type="entry name" value="DUF6593"/>
</dbReference>
<dbReference type="Pfam" id="PF20236">
    <property type="entry name" value="DUF6593"/>
    <property type="match status" value="1"/>
</dbReference>
<evidence type="ECO:0000313" key="3">
    <source>
        <dbReference type="Proteomes" id="UP000076722"/>
    </source>
</evidence>
<dbReference type="EMBL" id="KV419396">
    <property type="protein sequence ID" value="KZS97504.1"/>
    <property type="molecule type" value="Genomic_DNA"/>
</dbReference>
<accession>A0A164Z3F5</accession>
<protein>
    <recommendedName>
        <fullName evidence="1">DUF6593 domain-containing protein</fullName>
    </recommendedName>
</protein>
<evidence type="ECO:0000259" key="1">
    <source>
        <dbReference type="Pfam" id="PF20236"/>
    </source>
</evidence>
<proteinExistence type="predicted"/>